<feature type="chain" id="PRO_5012876212" evidence="2">
    <location>
        <begin position="27"/>
        <end position="326"/>
    </location>
</feature>
<sequence length="326" mass="34017">MLLSRRRILQAGLAALPLAHPFIARAAAAWPDRPLRLVVTFPPGGASDIAARLMAPLLAERLGQSVVIENRPGAGSTLGAAQVAQAPADGYTLLMSNSAPLSISPALMGNDRYDALKSFRHVAYIGAVPTAFVVHPSVPVHSLAELTAWIKAQKEPVQYGSGGLGSVGQIVGELYARQTGAPLQHIPYKGSGAMRNDLLGGQIRVAVDALPQNLPFLKSGQLRLLAVTTAARVPQAPEIPAVGELGLPGLIAENFIGLSAPAGLDDAVAARLHQEVAAVLCTPELRGKLEGQGFVLADKSEAEFTDFVRQQAQAWGPVVRATGASL</sequence>
<dbReference type="CDD" id="cd07012">
    <property type="entry name" value="PBP2_Bug_TTT"/>
    <property type="match status" value="1"/>
</dbReference>
<dbReference type="SUPFAM" id="SSF53850">
    <property type="entry name" value="Periplasmic binding protein-like II"/>
    <property type="match status" value="1"/>
</dbReference>
<evidence type="ECO:0000256" key="1">
    <source>
        <dbReference type="ARBA" id="ARBA00006987"/>
    </source>
</evidence>
<dbReference type="AlphaFoldDB" id="A0A261SHQ7"/>
<proteinExistence type="inferred from homology"/>
<dbReference type="Gene3D" id="3.40.190.10">
    <property type="entry name" value="Periplasmic binding protein-like II"/>
    <property type="match status" value="1"/>
</dbReference>
<dbReference type="Proteomes" id="UP000217005">
    <property type="component" value="Unassembled WGS sequence"/>
</dbReference>
<dbReference type="EMBL" id="NEVL01000003">
    <property type="protein sequence ID" value="OZI36482.1"/>
    <property type="molecule type" value="Genomic_DNA"/>
</dbReference>
<gene>
    <name evidence="3" type="ORF">CEG14_15965</name>
</gene>
<evidence type="ECO:0000256" key="2">
    <source>
        <dbReference type="SAM" id="SignalP"/>
    </source>
</evidence>
<feature type="signal peptide" evidence="2">
    <location>
        <begin position="1"/>
        <end position="26"/>
    </location>
</feature>
<keyword evidence="2" id="KW-0732">Signal</keyword>
<dbReference type="PANTHER" id="PTHR42928">
    <property type="entry name" value="TRICARBOXYLATE-BINDING PROTEIN"/>
    <property type="match status" value="1"/>
</dbReference>
<evidence type="ECO:0000313" key="4">
    <source>
        <dbReference type="Proteomes" id="UP000217005"/>
    </source>
</evidence>
<dbReference type="RefSeq" id="WP_094827286.1">
    <property type="nucleotide sequence ID" value="NZ_NEVL01000003.1"/>
</dbReference>
<dbReference type="OrthoDB" id="8958974at2"/>
<comment type="similarity">
    <text evidence="1">Belongs to the UPF0065 (bug) family.</text>
</comment>
<evidence type="ECO:0000313" key="3">
    <source>
        <dbReference type="EMBL" id="OZI36482.1"/>
    </source>
</evidence>
<dbReference type="Pfam" id="PF03401">
    <property type="entry name" value="TctC"/>
    <property type="match status" value="1"/>
</dbReference>
<comment type="caution">
    <text evidence="3">The sequence shown here is derived from an EMBL/GenBank/DDBJ whole genome shotgun (WGS) entry which is preliminary data.</text>
</comment>
<protein>
    <submittedName>
        <fullName evidence="3">ABC transporter substrate-binding protein</fullName>
    </submittedName>
</protein>
<name>A0A261SHQ7_9BORD</name>
<dbReference type="PANTHER" id="PTHR42928:SF5">
    <property type="entry name" value="BLR1237 PROTEIN"/>
    <property type="match status" value="1"/>
</dbReference>
<organism evidence="3 4">
    <name type="scientific">Bordetella genomosp. 1</name>
    <dbReference type="NCBI Taxonomy" id="1395607"/>
    <lineage>
        <taxon>Bacteria</taxon>
        <taxon>Pseudomonadati</taxon>
        <taxon>Pseudomonadota</taxon>
        <taxon>Betaproteobacteria</taxon>
        <taxon>Burkholderiales</taxon>
        <taxon>Alcaligenaceae</taxon>
        <taxon>Bordetella</taxon>
    </lineage>
</organism>
<dbReference type="InterPro" id="IPR042100">
    <property type="entry name" value="Bug_dom1"/>
</dbReference>
<dbReference type="PIRSF" id="PIRSF017082">
    <property type="entry name" value="YflP"/>
    <property type="match status" value="1"/>
</dbReference>
<accession>A0A261SHQ7</accession>
<reference evidence="3 4" key="1">
    <citation type="submission" date="2017-05" db="EMBL/GenBank/DDBJ databases">
        <title>Complete and WGS of Bordetella genogroups.</title>
        <authorList>
            <person name="Spilker T."/>
            <person name="LiPuma J."/>
        </authorList>
    </citation>
    <scope>NUCLEOTIDE SEQUENCE [LARGE SCALE GENOMIC DNA]</scope>
    <source>
        <strain evidence="3 4">AU17610</strain>
    </source>
</reference>
<dbReference type="InterPro" id="IPR005064">
    <property type="entry name" value="BUG"/>
</dbReference>
<dbReference type="Gene3D" id="3.40.190.150">
    <property type="entry name" value="Bordetella uptake gene, domain 1"/>
    <property type="match status" value="1"/>
</dbReference>